<protein>
    <recommendedName>
        <fullName evidence="3">SHSP domain-containing protein</fullName>
    </recommendedName>
</protein>
<dbReference type="GO" id="GO:0042026">
    <property type="term" value="P:protein refolding"/>
    <property type="evidence" value="ECO:0007669"/>
    <property type="project" value="TreeGrafter"/>
</dbReference>
<dbReference type="GO" id="GO:0043066">
    <property type="term" value="P:negative regulation of apoptotic process"/>
    <property type="evidence" value="ECO:0007669"/>
    <property type="project" value="TreeGrafter"/>
</dbReference>
<dbReference type="EMBL" id="JAFBMS010000032">
    <property type="protein sequence ID" value="KAG9341781.1"/>
    <property type="molecule type" value="Genomic_DNA"/>
</dbReference>
<dbReference type="Gene3D" id="2.60.40.790">
    <property type="match status" value="1"/>
</dbReference>
<dbReference type="PROSITE" id="PS01031">
    <property type="entry name" value="SHSP"/>
    <property type="match status" value="1"/>
</dbReference>
<gene>
    <name evidence="4" type="ORF">JZ751_018503</name>
</gene>
<sequence>MTCARCNWWASDDSRRRRNGLRSATFTSYQWHSLGEGPPTAASSAKRNAGCIHLGTIGTSDSGHRTHWLCAGKPLLVHCDRSGFNVHVDVKHFCPEELMVKVTGDFVEVHGKHEQRKDGTGLVSRQFNRRYRIPEGVDVAALESAVSPEGILVISAPLLQGESSRPLSHTGP</sequence>
<organism evidence="4 5">
    <name type="scientific">Albula glossodonta</name>
    <name type="common">roundjaw bonefish</name>
    <dbReference type="NCBI Taxonomy" id="121402"/>
    <lineage>
        <taxon>Eukaryota</taxon>
        <taxon>Metazoa</taxon>
        <taxon>Chordata</taxon>
        <taxon>Craniata</taxon>
        <taxon>Vertebrata</taxon>
        <taxon>Euteleostomi</taxon>
        <taxon>Actinopterygii</taxon>
        <taxon>Neopterygii</taxon>
        <taxon>Teleostei</taxon>
        <taxon>Albuliformes</taxon>
        <taxon>Albulidae</taxon>
        <taxon>Albula</taxon>
    </lineage>
</organism>
<dbReference type="PANTHER" id="PTHR45640">
    <property type="entry name" value="HEAT SHOCK PROTEIN HSP-12.2-RELATED"/>
    <property type="match status" value="1"/>
</dbReference>
<keyword evidence="5" id="KW-1185">Reference proteome</keyword>
<dbReference type="InterPro" id="IPR002068">
    <property type="entry name" value="A-crystallin/Hsp20_dom"/>
</dbReference>
<dbReference type="PANTHER" id="PTHR45640:SF36">
    <property type="entry name" value="HEAT SHOCK PROTEIN BETA-6"/>
    <property type="match status" value="1"/>
</dbReference>
<dbReference type="GO" id="GO:0009408">
    <property type="term" value="P:response to heat"/>
    <property type="evidence" value="ECO:0007669"/>
    <property type="project" value="TreeGrafter"/>
</dbReference>
<dbReference type="GO" id="GO:0051082">
    <property type="term" value="F:unfolded protein binding"/>
    <property type="evidence" value="ECO:0007669"/>
    <property type="project" value="TreeGrafter"/>
</dbReference>
<dbReference type="InterPro" id="IPR008978">
    <property type="entry name" value="HSP20-like_chaperone"/>
</dbReference>
<accession>A0A8T2NRP8</accession>
<dbReference type="Pfam" id="PF00011">
    <property type="entry name" value="HSP20"/>
    <property type="match status" value="1"/>
</dbReference>
<dbReference type="PRINTS" id="PR00299">
    <property type="entry name" value="ACRYSTALLIN"/>
</dbReference>
<evidence type="ECO:0000256" key="2">
    <source>
        <dbReference type="RuleBase" id="RU003616"/>
    </source>
</evidence>
<evidence type="ECO:0000313" key="5">
    <source>
        <dbReference type="Proteomes" id="UP000824540"/>
    </source>
</evidence>
<evidence type="ECO:0000313" key="4">
    <source>
        <dbReference type="EMBL" id="KAG9341781.1"/>
    </source>
</evidence>
<dbReference type="InterPro" id="IPR001436">
    <property type="entry name" value="Alpha-crystallin/sHSP_animal"/>
</dbReference>
<proteinExistence type="inferred from homology"/>
<comment type="caution">
    <text evidence="4">The sequence shown here is derived from an EMBL/GenBank/DDBJ whole genome shotgun (WGS) entry which is preliminary data.</text>
</comment>
<evidence type="ECO:0000256" key="1">
    <source>
        <dbReference type="PROSITE-ProRule" id="PRU00285"/>
    </source>
</evidence>
<comment type="similarity">
    <text evidence="1 2">Belongs to the small heat shock protein (HSP20) family.</text>
</comment>
<dbReference type="AlphaFoldDB" id="A0A8T2NRP8"/>
<dbReference type="GO" id="GO:0005634">
    <property type="term" value="C:nucleus"/>
    <property type="evidence" value="ECO:0007669"/>
    <property type="project" value="TreeGrafter"/>
</dbReference>
<reference evidence="4" key="1">
    <citation type="thesis" date="2021" institute="BYU ScholarsArchive" country="Provo, UT, USA">
        <title>Applications of and Algorithms for Genome Assembly and Genomic Analyses with an Emphasis on Marine Teleosts.</title>
        <authorList>
            <person name="Pickett B.D."/>
        </authorList>
    </citation>
    <scope>NUCLEOTIDE SEQUENCE</scope>
    <source>
        <strain evidence="4">HI-2016</strain>
    </source>
</reference>
<dbReference type="SUPFAM" id="SSF49764">
    <property type="entry name" value="HSP20-like chaperones"/>
    <property type="match status" value="1"/>
</dbReference>
<dbReference type="GO" id="GO:0005737">
    <property type="term" value="C:cytoplasm"/>
    <property type="evidence" value="ECO:0007669"/>
    <property type="project" value="TreeGrafter"/>
</dbReference>
<dbReference type="OrthoDB" id="1431247at2759"/>
<dbReference type="Proteomes" id="UP000824540">
    <property type="component" value="Unassembled WGS sequence"/>
</dbReference>
<feature type="domain" description="SHSP" evidence="3">
    <location>
        <begin position="66"/>
        <end position="172"/>
    </location>
</feature>
<evidence type="ECO:0000259" key="3">
    <source>
        <dbReference type="PROSITE" id="PS01031"/>
    </source>
</evidence>
<name>A0A8T2NRP8_9TELE</name>